<evidence type="ECO:0000313" key="3">
    <source>
        <dbReference type="Proteomes" id="UP000742460"/>
    </source>
</evidence>
<dbReference type="EMBL" id="DYUE01000150">
    <property type="protein sequence ID" value="HJG91340.1"/>
    <property type="molecule type" value="Genomic_DNA"/>
</dbReference>
<comment type="caution">
    <text evidence="2">The sequence shown here is derived from an EMBL/GenBank/DDBJ whole genome shotgun (WGS) entry which is preliminary data.</text>
</comment>
<accession>A0A921SWX7</accession>
<feature type="region of interest" description="Disordered" evidence="1">
    <location>
        <begin position="1"/>
        <end position="35"/>
    </location>
</feature>
<proteinExistence type="predicted"/>
<name>A0A921SWX7_9MICO</name>
<evidence type="ECO:0000313" key="2">
    <source>
        <dbReference type="EMBL" id="HJG91340.1"/>
    </source>
</evidence>
<sequence>MDEQIGAVTTTAGDAPSLIGRPDPEAPPFPRIPAADSTPVLRQCTALAARARVELLSVHSHAAAEELSQLLASMGRWDADMLETPDPTMTVLCAAALQDLAERLGPSAGELGARVETALELLHSVMGKGRIGAPA</sequence>
<evidence type="ECO:0000256" key="1">
    <source>
        <dbReference type="SAM" id="MobiDB-lite"/>
    </source>
</evidence>
<reference evidence="2" key="2">
    <citation type="submission" date="2021-09" db="EMBL/GenBank/DDBJ databases">
        <authorList>
            <person name="Gilroy R."/>
        </authorList>
    </citation>
    <scope>NUCLEOTIDE SEQUENCE</scope>
    <source>
        <strain evidence="2">ChiGjej5B5-22894</strain>
    </source>
</reference>
<organism evidence="2 3">
    <name type="scientific">Brachybacterium massiliense</name>
    <dbReference type="NCBI Taxonomy" id="1755098"/>
    <lineage>
        <taxon>Bacteria</taxon>
        <taxon>Bacillati</taxon>
        <taxon>Actinomycetota</taxon>
        <taxon>Actinomycetes</taxon>
        <taxon>Micrococcales</taxon>
        <taxon>Dermabacteraceae</taxon>
        <taxon>Brachybacterium</taxon>
    </lineage>
</organism>
<gene>
    <name evidence="2" type="ORF">K8V81_06405</name>
</gene>
<reference evidence="2" key="1">
    <citation type="journal article" date="2021" name="PeerJ">
        <title>Extensive microbial diversity within the chicken gut microbiome revealed by metagenomics and culture.</title>
        <authorList>
            <person name="Gilroy R."/>
            <person name="Ravi A."/>
            <person name="Getino M."/>
            <person name="Pursley I."/>
            <person name="Horton D.L."/>
            <person name="Alikhan N.F."/>
            <person name="Baker D."/>
            <person name="Gharbi K."/>
            <person name="Hall N."/>
            <person name="Watson M."/>
            <person name="Adriaenssens E.M."/>
            <person name="Foster-Nyarko E."/>
            <person name="Jarju S."/>
            <person name="Secka A."/>
            <person name="Antonio M."/>
            <person name="Oren A."/>
            <person name="Chaudhuri R.R."/>
            <person name="La Ragione R."/>
            <person name="Hildebrand F."/>
            <person name="Pallen M.J."/>
        </authorList>
    </citation>
    <scope>NUCLEOTIDE SEQUENCE</scope>
    <source>
        <strain evidence="2">ChiGjej5B5-22894</strain>
    </source>
</reference>
<dbReference type="AlphaFoldDB" id="A0A921SWX7"/>
<dbReference type="Proteomes" id="UP000742460">
    <property type="component" value="Unassembled WGS sequence"/>
</dbReference>
<protein>
    <submittedName>
        <fullName evidence="2">Uncharacterized protein</fullName>
    </submittedName>
</protein>